<dbReference type="SUPFAM" id="SSF50630">
    <property type="entry name" value="Acid proteases"/>
    <property type="match status" value="1"/>
</dbReference>
<evidence type="ECO:0000256" key="4">
    <source>
        <dbReference type="ARBA" id="ARBA00022759"/>
    </source>
</evidence>
<dbReference type="GO" id="GO:0004519">
    <property type="term" value="F:endonuclease activity"/>
    <property type="evidence" value="ECO:0007669"/>
    <property type="project" value="UniProtKB-KW"/>
</dbReference>
<evidence type="ECO:0000256" key="2">
    <source>
        <dbReference type="ARBA" id="ARBA00022695"/>
    </source>
</evidence>
<dbReference type="PANTHER" id="PTHR37984">
    <property type="entry name" value="PROTEIN CBG26694"/>
    <property type="match status" value="1"/>
</dbReference>
<keyword evidence="3" id="KW-0540">Nuclease</keyword>
<name>A0AAN9B1R5_9CAEN</name>
<keyword evidence="1" id="KW-0808">Transferase</keyword>
<dbReference type="Gene3D" id="3.10.10.10">
    <property type="entry name" value="HIV Type 1 Reverse Transcriptase, subunit A, domain 1"/>
    <property type="match status" value="1"/>
</dbReference>
<gene>
    <name evidence="5" type="ORF">V1264_004052</name>
</gene>
<dbReference type="InterPro" id="IPR021109">
    <property type="entry name" value="Peptidase_aspartic_dom_sf"/>
</dbReference>
<sequence length="532" mass="60211">MEYLRKPDPLSFDGNVAENWRHFQTEFDVYIEAAHGNTNDRTRSYILLNLAGREAIEKAKTFTYAPEVKNNDGDVIQAAENPESVAVLKAKFRELCDPLTNVIIERHRFNTRFQGESEPVQSFITSLKIMADTCEFAALKDSLIRDRIVCGLRSDSLRKQLLKEKDLTLHKAVQMCHIHDSAEKHSTQMSQSHEVNAVTHKAQPSQNNSRPCLYCGRSHARNKELCPALGKKCSACSKMNHFAQVCKSSRTQRRQASQNVNVVDDEEDATEDWEVHAVMQTQHQNEIHCTATINARNIRLKIDTGAKCNVLPLSHFQKVKATEKINKSKAVNLVAYGGDRFSTLGTVDLHCRIGDTMQMITFQVIDRLATPILGLNDALRLQLIELDKSVYELKNEDKTQLHAEITTEFRDLFDDDKLGTLPPKYVMRVDPTVAPVVKPARKIPQAMETKVKEELENMIMKGVIVRETEPTEWVSQMVATKKKNGDVRICLDPRDLNKSLLRPHYPMRTADDVASRIGNAKVFSTLDAKAGF</sequence>
<keyword evidence="4" id="KW-0255">Endonuclease</keyword>
<dbReference type="SUPFAM" id="SSF56672">
    <property type="entry name" value="DNA/RNA polymerases"/>
    <property type="match status" value="1"/>
</dbReference>
<dbReference type="GO" id="GO:0016779">
    <property type="term" value="F:nucleotidyltransferase activity"/>
    <property type="evidence" value="ECO:0007669"/>
    <property type="project" value="UniProtKB-KW"/>
</dbReference>
<evidence type="ECO:0000313" key="6">
    <source>
        <dbReference type="Proteomes" id="UP001374579"/>
    </source>
</evidence>
<dbReference type="Gene3D" id="3.30.70.270">
    <property type="match status" value="1"/>
</dbReference>
<dbReference type="AlphaFoldDB" id="A0AAN9B1R5"/>
<dbReference type="InterPro" id="IPR050951">
    <property type="entry name" value="Retrovirus_Pol_polyprotein"/>
</dbReference>
<protein>
    <submittedName>
        <fullName evidence="5">Uncharacterized protein</fullName>
    </submittedName>
</protein>
<organism evidence="5 6">
    <name type="scientific">Littorina saxatilis</name>
    <dbReference type="NCBI Taxonomy" id="31220"/>
    <lineage>
        <taxon>Eukaryota</taxon>
        <taxon>Metazoa</taxon>
        <taxon>Spiralia</taxon>
        <taxon>Lophotrochozoa</taxon>
        <taxon>Mollusca</taxon>
        <taxon>Gastropoda</taxon>
        <taxon>Caenogastropoda</taxon>
        <taxon>Littorinimorpha</taxon>
        <taxon>Littorinoidea</taxon>
        <taxon>Littorinidae</taxon>
        <taxon>Littorina</taxon>
    </lineage>
</organism>
<keyword evidence="2" id="KW-0548">Nucleotidyltransferase</keyword>
<evidence type="ECO:0000256" key="3">
    <source>
        <dbReference type="ARBA" id="ARBA00022722"/>
    </source>
</evidence>
<evidence type="ECO:0000313" key="5">
    <source>
        <dbReference type="EMBL" id="KAK7097011.1"/>
    </source>
</evidence>
<comment type="caution">
    <text evidence="5">The sequence shown here is derived from an EMBL/GenBank/DDBJ whole genome shotgun (WGS) entry which is preliminary data.</text>
</comment>
<dbReference type="InterPro" id="IPR043128">
    <property type="entry name" value="Rev_trsase/Diguanyl_cyclase"/>
</dbReference>
<dbReference type="Proteomes" id="UP001374579">
    <property type="component" value="Unassembled WGS sequence"/>
</dbReference>
<dbReference type="PANTHER" id="PTHR37984:SF5">
    <property type="entry name" value="PROTEIN NYNRIN-LIKE"/>
    <property type="match status" value="1"/>
</dbReference>
<reference evidence="5 6" key="1">
    <citation type="submission" date="2024-02" db="EMBL/GenBank/DDBJ databases">
        <title>Chromosome-scale genome assembly of the rough periwinkle Littorina saxatilis.</title>
        <authorList>
            <person name="De Jode A."/>
            <person name="Faria R."/>
            <person name="Formenti G."/>
            <person name="Sims Y."/>
            <person name="Smith T.P."/>
            <person name="Tracey A."/>
            <person name="Wood J.M.D."/>
            <person name="Zagrodzka Z.B."/>
            <person name="Johannesson K."/>
            <person name="Butlin R.K."/>
            <person name="Leder E.H."/>
        </authorList>
    </citation>
    <scope>NUCLEOTIDE SEQUENCE [LARGE SCALE GENOMIC DNA]</scope>
    <source>
        <strain evidence="5">Snail1</strain>
        <tissue evidence="5">Muscle</tissue>
    </source>
</reference>
<dbReference type="Gene3D" id="2.40.70.10">
    <property type="entry name" value="Acid Proteases"/>
    <property type="match status" value="1"/>
</dbReference>
<proteinExistence type="predicted"/>
<keyword evidence="4" id="KW-0378">Hydrolase</keyword>
<dbReference type="InterPro" id="IPR043502">
    <property type="entry name" value="DNA/RNA_pol_sf"/>
</dbReference>
<dbReference type="EMBL" id="JBAMIC010000013">
    <property type="protein sequence ID" value="KAK7097011.1"/>
    <property type="molecule type" value="Genomic_DNA"/>
</dbReference>
<keyword evidence="6" id="KW-1185">Reference proteome</keyword>
<accession>A0AAN9B1R5</accession>
<evidence type="ECO:0000256" key="1">
    <source>
        <dbReference type="ARBA" id="ARBA00022679"/>
    </source>
</evidence>